<keyword evidence="3" id="KW-1185">Reference proteome</keyword>
<protein>
    <submittedName>
        <fullName evidence="2">Uncharacterized protein</fullName>
    </submittedName>
</protein>
<feature type="region of interest" description="Disordered" evidence="1">
    <location>
        <begin position="1"/>
        <end position="34"/>
    </location>
</feature>
<dbReference type="AlphaFoldDB" id="A0A8J6F729"/>
<organism evidence="2 3">
    <name type="scientific">Eleutherodactylus coqui</name>
    <name type="common">Puerto Rican coqui</name>
    <dbReference type="NCBI Taxonomy" id="57060"/>
    <lineage>
        <taxon>Eukaryota</taxon>
        <taxon>Metazoa</taxon>
        <taxon>Chordata</taxon>
        <taxon>Craniata</taxon>
        <taxon>Vertebrata</taxon>
        <taxon>Euteleostomi</taxon>
        <taxon>Amphibia</taxon>
        <taxon>Batrachia</taxon>
        <taxon>Anura</taxon>
        <taxon>Neobatrachia</taxon>
        <taxon>Hyloidea</taxon>
        <taxon>Eleutherodactylidae</taxon>
        <taxon>Eleutherodactylinae</taxon>
        <taxon>Eleutherodactylus</taxon>
        <taxon>Eleutherodactylus</taxon>
    </lineage>
</organism>
<evidence type="ECO:0000256" key="1">
    <source>
        <dbReference type="SAM" id="MobiDB-lite"/>
    </source>
</evidence>
<evidence type="ECO:0000313" key="3">
    <source>
        <dbReference type="Proteomes" id="UP000770717"/>
    </source>
</evidence>
<accession>A0A8J6F729</accession>
<comment type="caution">
    <text evidence="2">The sequence shown here is derived from an EMBL/GenBank/DDBJ whole genome shotgun (WGS) entry which is preliminary data.</text>
</comment>
<proteinExistence type="predicted"/>
<dbReference type="EMBL" id="WNTK01000006">
    <property type="protein sequence ID" value="KAG9481918.1"/>
    <property type="molecule type" value="Genomic_DNA"/>
</dbReference>
<name>A0A8J6F729_ELECQ</name>
<feature type="non-terminal residue" evidence="2">
    <location>
        <position position="95"/>
    </location>
</feature>
<reference evidence="2" key="1">
    <citation type="thesis" date="2020" institute="ProQuest LLC" country="789 East Eisenhower Parkway, Ann Arbor, MI, USA">
        <title>Comparative Genomics and Chromosome Evolution.</title>
        <authorList>
            <person name="Mudd A.B."/>
        </authorList>
    </citation>
    <scope>NUCLEOTIDE SEQUENCE</scope>
    <source>
        <strain evidence="2">HN-11 Male</strain>
        <tissue evidence="2">Kidney and liver</tissue>
    </source>
</reference>
<evidence type="ECO:0000313" key="2">
    <source>
        <dbReference type="EMBL" id="KAG9481918.1"/>
    </source>
</evidence>
<sequence length="95" mass="10320">MMIEAQGSDNPMFAPRAVSGPELVPEVPSTTSDAEAWRRVKAVVKKSTSLRKRTLKENILPKKNSSTIAHLSGTAAPGDRIDPRKLCVDLKHLDG</sequence>
<dbReference type="Proteomes" id="UP000770717">
    <property type="component" value="Unassembled WGS sequence"/>
</dbReference>
<gene>
    <name evidence="2" type="ORF">GDO78_010905</name>
</gene>